<feature type="domain" description="TauD/TfdA-like" evidence="2">
    <location>
        <begin position="102"/>
        <end position="348"/>
    </location>
</feature>
<protein>
    <recommendedName>
        <fullName evidence="2">TauD/TfdA-like domain-containing protein</fullName>
    </recommendedName>
</protein>
<evidence type="ECO:0000313" key="3">
    <source>
        <dbReference type="EMBL" id="KAF3044823.1"/>
    </source>
</evidence>
<dbReference type="GO" id="GO:0016491">
    <property type="term" value="F:oxidoreductase activity"/>
    <property type="evidence" value="ECO:0007669"/>
    <property type="project" value="UniProtKB-KW"/>
</dbReference>
<dbReference type="Pfam" id="PF02668">
    <property type="entry name" value="TauD"/>
    <property type="match status" value="1"/>
</dbReference>
<dbReference type="InterPro" id="IPR050411">
    <property type="entry name" value="AlphaKG_dependent_hydroxylases"/>
</dbReference>
<dbReference type="PANTHER" id="PTHR10696:SF54">
    <property type="entry name" value="FAMILY OXIDOREDUCTASE, PUTATIVE (AFU_ORTHOLOGUE AFUA_4G13850)-RELATED"/>
    <property type="match status" value="1"/>
</dbReference>
<dbReference type="AlphaFoldDB" id="A0A9P5C5A4"/>
<reference evidence="3" key="1">
    <citation type="submission" date="2019-04" db="EMBL/GenBank/DDBJ databases">
        <title>Sequencing of skin fungus with MAO and IRED activity.</title>
        <authorList>
            <person name="Marsaioli A.J."/>
            <person name="Bonatto J.M.C."/>
            <person name="Reis Junior O."/>
        </authorList>
    </citation>
    <scope>NUCLEOTIDE SEQUENCE</scope>
    <source>
        <strain evidence="3">28M1</strain>
    </source>
</reference>
<dbReference type="OrthoDB" id="272271at2759"/>
<gene>
    <name evidence="3" type="ORF">E8E12_010943</name>
</gene>
<dbReference type="InterPro" id="IPR042098">
    <property type="entry name" value="TauD-like_sf"/>
</dbReference>
<sequence>MDLHSLVSDSLWDKKRADALFDLSFKSLQSRFETGIYPSSSDPPFIEALKDFPDILSGDMCWDGRTDTFDYLMNFSPKDITDIEGALQKFKELGLEPNMLEPATFPLPTELGHRLRTISHNLHKGAGLAVLRGLNPRKYSDEDNIIMYAGIVSWIGRERVTNPLGMSAEHIHNALLDGKPADIAESELEPAKLPHKMNFHADRFMADIIALHVRAKSASGGDQYVASFQSIYNKLLETDPEALGILAKDWDWPAPAEDPHADPVKGPVIFSNGEQVIAQLVWAPFVKNPSYMTPERERALTAVNDLAKKMCIKIDSEAGDIQLFNNLAMVHARDGFVDSAARRRHLVRLGVRDPEYQWIRPARFKEQFETAYQVPMSEQIMPAVDFDPWNATSTAAQHHG</sequence>
<dbReference type="Gene3D" id="3.60.130.10">
    <property type="entry name" value="Clavaminate synthase-like"/>
    <property type="match status" value="1"/>
</dbReference>
<dbReference type="SUPFAM" id="SSF51197">
    <property type="entry name" value="Clavaminate synthase-like"/>
    <property type="match status" value="1"/>
</dbReference>
<keyword evidence="4" id="KW-1185">Reference proteome</keyword>
<dbReference type="Proteomes" id="UP000758155">
    <property type="component" value="Unassembled WGS sequence"/>
</dbReference>
<evidence type="ECO:0000259" key="2">
    <source>
        <dbReference type="Pfam" id="PF02668"/>
    </source>
</evidence>
<evidence type="ECO:0000256" key="1">
    <source>
        <dbReference type="ARBA" id="ARBA00023002"/>
    </source>
</evidence>
<dbReference type="PANTHER" id="PTHR10696">
    <property type="entry name" value="GAMMA-BUTYROBETAINE HYDROXYLASE-RELATED"/>
    <property type="match status" value="1"/>
</dbReference>
<dbReference type="InterPro" id="IPR003819">
    <property type="entry name" value="TauD/TfdA-like"/>
</dbReference>
<dbReference type="EMBL" id="SWKV01000008">
    <property type="protein sequence ID" value="KAF3044823.1"/>
    <property type="molecule type" value="Genomic_DNA"/>
</dbReference>
<organism evidence="3 4">
    <name type="scientific">Didymella heteroderae</name>
    <dbReference type="NCBI Taxonomy" id="1769908"/>
    <lineage>
        <taxon>Eukaryota</taxon>
        <taxon>Fungi</taxon>
        <taxon>Dikarya</taxon>
        <taxon>Ascomycota</taxon>
        <taxon>Pezizomycotina</taxon>
        <taxon>Dothideomycetes</taxon>
        <taxon>Pleosporomycetidae</taxon>
        <taxon>Pleosporales</taxon>
        <taxon>Pleosporineae</taxon>
        <taxon>Didymellaceae</taxon>
        <taxon>Didymella</taxon>
    </lineage>
</organism>
<comment type="caution">
    <text evidence="3">The sequence shown here is derived from an EMBL/GenBank/DDBJ whole genome shotgun (WGS) entry which is preliminary data.</text>
</comment>
<proteinExistence type="predicted"/>
<keyword evidence="1" id="KW-0560">Oxidoreductase</keyword>
<accession>A0A9P5C5A4</accession>
<name>A0A9P5C5A4_9PLEO</name>
<evidence type="ECO:0000313" key="4">
    <source>
        <dbReference type="Proteomes" id="UP000758155"/>
    </source>
</evidence>